<evidence type="ECO:0000313" key="2">
    <source>
        <dbReference type="Proteomes" id="UP001165960"/>
    </source>
</evidence>
<comment type="caution">
    <text evidence="1">The sequence shown here is derived from an EMBL/GenBank/DDBJ whole genome shotgun (WGS) entry which is preliminary data.</text>
</comment>
<name>A0ACC2TPW6_9FUNG</name>
<dbReference type="Proteomes" id="UP001165960">
    <property type="component" value="Unassembled WGS sequence"/>
</dbReference>
<dbReference type="EMBL" id="QTSX02002272">
    <property type="protein sequence ID" value="KAJ9076521.1"/>
    <property type="molecule type" value="Genomic_DNA"/>
</dbReference>
<accession>A0ACC2TPW6</accession>
<evidence type="ECO:0000313" key="1">
    <source>
        <dbReference type="EMBL" id="KAJ9076521.1"/>
    </source>
</evidence>
<reference evidence="1" key="1">
    <citation type="submission" date="2022-04" db="EMBL/GenBank/DDBJ databases">
        <title>Genome of the entomopathogenic fungus Entomophthora muscae.</title>
        <authorList>
            <person name="Elya C."/>
            <person name="Lovett B.R."/>
            <person name="Lee E."/>
            <person name="Macias A.M."/>
            <person name="Hajek A.E."/>
            <person name="De Bivort B.L."/>
            <person name="Kasson M.T."/>
            <person name="De Fine Licht H.H."/>
            <person name="Stajich J.E."/>
        </authorList>
    </citation>
    <scope>NUCLEOTIDE SEQUENCE</scope>
    <source>
        <strain evidence="1">Berkeley</strain>
    </source>
</reference>
<keyword evidence="2" id="KW-1185">Reference proteome</keyword>
<protein>
    <submittedName>
        <fullName evidence="1">Uncharacterized protein</fullName>
    </submittedName>
</protein>
<proteinExistence type="predicted"/>
<gene>
    <name evidence="1" type="ORF">DSO57_1025405</name>
</gene>
<organism evidence="1 2">
    <name type="scientific">Entomophthora muscae</name>
    <dbReference type="NCBI Taxonomy" id="34485"/>
    <lineage>
        <taxon>Eukaryota</taxon>
        <taxon>Fungi</taxon>
        <taxon>Fungi incertae sedis</taxon>
        <taxon>Zoopagomycota</taxon>
        <taxon>Entomophthoromycotina</taxon>
        <taxon>Entomophthoromycetes</taxon>
        <taxon>Entomophthorales</taxon>
        <taxon>Entomophthoraceae</taxon>
        <taxon>Entomophthora</taxon>
    </lineage>
</organism>
<sequence length="71" mass="8192">MDLAMGIVTWIKGSYLFTHLEVGKYTKRRTRNKDYSNINDNGESVYSNQSRKPLKKTKSSKKLIRAKWPGG</sequence>